<evidence type="ECO:0000313" key="3">
    <source>
        <dbReference type="Proteomes" id="UP001346869"/>
    </source>
</evidence>
<comment type="caution">
    <text evidence="2">The sequence shown here is derived from an EMBL/GenBank/DDBJ whole genome shotgun (WGS) entry which is preliminary data.</text>
</comment>
<evidence type="ECO:0000313" key="2">
    <source>
        <dbReference type="EMBL" id="KAK5847835.1"/>
    </source>
</evidence>
<keyword evidence="3" id="KW-1185">Reference proteome</keyword>
<feature type="region of interest" description="Disordered" evidence="1">
    <location>
        <begin position="1"/>
        <end position="81"/>
    </location>
</feature>
<reference evidence="2 3" key="2">
    <citation type="journal article" date="2023" name="Mol. Biol. Evol.">
        <title>Genomics of Secondarily Temperate Adaptation in the Only Non-Antarctic Icefish.</title>
        <authorList>
            <person name="Rivera-Colon A.G."/>
            <person name="Rayamajhi N."/>
            <person name="Minhas B.F."/>
            <person name="Madrigal G."/>
            <person name="Bilyk K.T."/>
            <person name="Yoon V."/>
            <person name="Hune M."/>
            <person name="Gregory S."/>
            <person name="Cheng C.H.C."/>
            <person name="Catchen J.M."/>
        </authorList>
    </citation>
    <scope>NUCLEOTIDE SEQUENCE [LARGE SCALE GENOMIC DNA]</scope>
    <source>
        <strain evidence="2">JMC-PN-2008</strain>
    </source>
</reference>
<name>A0AAN7WLZ6_ELEMC</name>
<organism evidence="2 3">
    <name type="scientific">Eleginops maclovinus</name>
    <name type="common">Patagonian blennie</name>
    <name type="synonym">Eleginus maclovinus</name>
    <dbReference type="NCBI Taxonomy" id="56733"/>
    <lineage>
        <taxon>Eukaryota</taxon>
        <taxon>Metazoa</taxon>
        <taxon>Chordata</taxon>
        <taxon>Craniata</taxon>
        <taxon>Vertebrata</taxon>
        <taxon>Euteleostomi</taxon>
        <taxon>Actinopterygii</taxon>
        <taxon>Neopterygii</taxon>
        <taxon>Teleostei</taxon>
        <taxon>Neoteleostei</taxon>
        <taxon>Acanthomorphata</taxon>
        <taxon>Eupercaria</taxon>
        <taxon>Perciformes</taxon>
        <taxon>Notothenioidei</taxon>
        <taxon>Eleginopidae</taxon>
        <taxon>Eleginops</taxon>
    </lineage>
</organism>
<dbReference type="EMBL" id="JAUZQC010000026">
    <property type="protein sequence ID" value="KAK5847835.1"/>
    <property type="molecule type" value="Genomic_DNA"/>
</dbReference>
<dbReference type="Proteomes" id="UP001346869">
    <property type="component" value="Unassembled WGS sequence"/>
</dbReference>
<accession>A0AAN7WLZ6</accession>
<evidence type="ECO:0000256" key="1">
    <source>
        <dbReference type="SAM" id="MobiDB-lite"/>
    </source>
</evidence>
<reference evidence="2 3" key="1">
    <citation type="journal article" date="2023" name="Genes (Basel)">
        <title>Chromosome-Level Genome Assembly and Circadian Gene Repertoire of the Patagonia Blennie Eleginops maclovinus-The Closest Ancestral Proxy of Antarctic Cryonotothenioids.</title>
        <authorList>
            <person name="Cheng C.C."/>
            <person name="Rivera-Colon A.G."/>
            <person name="Minhas B.F."/>
            <person name="Wilson L."/>
            <person name="Rayamajhi N."/>
            <person name="Vargas-Chacoff L."/>
            <person name="Catchen J.M."/>
        </authorList>
    </citation>
    <scope>NUCLEOTIDE SEQUENCE [LARGE SCALE GENOMIC DNA]</scope>
    <source>
        <strain evidence="2">JMC-PN-2008</strain>
    </source>
</reference>
<sequence length="81" mass="9083">MRRQVNNKKRQGTPGLTGKPLTSPVHHRRHMAPSCQQDRTDEGVNGRREWDGRPGPTTTTKRLRASEKELLSCSLSPTPPV</sequence>
<protein>
    <submittedName>
        <fullName evidence="2">Uncharacterized protein</fullName>
    </submittedName>
</protein>
<proteinExistence type="predicted"/>
<feature type="compositionally biased region" description="Basic residues" evidence="1">
    <location>
        <begin position="1"/>
        <end position="11"/>
    </location>
</feature>
<dbReference type="AlphaFoldDB" id="A0AAN7WLZ6"/>
<feature type="compositionally biased region" description="Basic and acidic residues" evidence="1">
    <location>
        <begin position="38"/>
        <end position="52"/>
    </location>
</feature>
<gene>
    <name evidence="2" type="ORF">PBY51_016933</name>
</gene>